<dbReference type="SUPFAM" id="SSF51735">
    <property type="entry name" value="NAD(P)-binding Rossmann-fold domains"/>
    <property type="match status" value="1"/>
</dbReference>
<dbReference type="RefSeq" id="WP_157393456.1">
    <property type="nucleotide sequence ID" value="NZ_WRPP01000016.1"/>
</dbReference>
<organism evidence="3 4">
    <name type="scientific">Nocardia terrae</name>
    <dbReference type="NCBI Taxonomy" id="2675851"/>
    <lineage>
        <taxon>Bacteria</taxon>
        <taxon>Bacillati</taxon>
        <taxon>Actinomycetota</taxon>
        <taxon>Actinomycetes</taxon>
        <taxon>Mycobacteriales</taxon>
        <taxon>Nocardiaceae</taxon>
        <taxon>Nocardia</taxon>
    </lineage>
</organism>
<evidence type="ECO:0000313" key="3">
    <source>
        <dbReference type="EMBL" id="MVU83869.1"/>
    </source>
</evidence>
<comment type="similarity">
    <text evidence="1">Belongs to the short-chain dehydrogenases/reductases (SDR) family.</text>
</comment>
<protein>
    <submittedName>
        <fullName evidence="3">SDR family oxidoreductase</fullName>
    </submittedName>
</protein>
<dbReference type="FunFam" id="3.40.50.720:FF:000084">
    <property type="entry name" value="Short-chain dehydrogenase reductase"/>
    <property type="match status" value="1"/>
</dbReference>
<proteinExistence type="inferred from homology"/>
<sequence length="247" mass="24640">MARRAVVSGGGTGIGKAVARRLAADGVSVVIVGRRLSVLESTAKEINAAVGADRVSVATADLTVPEQAGALGEEIASGGAVDIVVNNAGGNPKPTPKDLAGLATVYSEVFQLNVVTAVLLTEALLPHIARPGGRIVSVSSIAGLRGSGPYGAAKAAMHGWSLGLAQQLAPQGITVNVVAPGFVPATEFWTGRLTPQLEADRAAEIPLGRAGTPDDVAAAIAHLASAEAGWTTGQILQVNGGAVLGRG</sequence>
<accession>A0A7K1VBL5</accession>
<evidence type="ECO:0000256" key="1">
    <source>
        <dbReference type="ARBA" id="ARBA00006484"/>
    </source>
</evidence>
<evidence type="ECO:0000256" key="2">
    <source>
        <dbReference type="ARBA" id="ARBA00023002"/>
    </source>
</evidence>
<reference evidence="3 4" key="1">
    <citation type="submission" date="2019-12" db="EMBL/GenBank/DDBJ databases">
        <title>Nocardia sp. nov. ET3-3 isolated from soil.</title>
        <authorList>
            <person name="Kanchanasin P."/>
            <person name="Tanasupawat S."/>
            <person name="Yuki M."/>
            <person name="Kudo T."/>
        </authorList>
    </citation>
    <scope>NUCLEOTIDE SEQUENCE [LARGE SCALE GENOMIC DNA]</scope>
    <source>
        <strain evidence="3 4">ET3-3</strain>
    </source>
</reference>
<dbReference type="PANTHER" id="PTHR43639">
    <property type="entry name" value="OXIDOREDUCTASE, SHORT-CHAIN DEHYDROGENASE/REDUCTASE FAMILY (AFU_ORTHOLOGUE AFUA_5G02870)"/>
    <property type="match status" value="1"/>
</dbReference>
<dbReference type="GO" id="GO:0016491">
    <property type="term" value="F:oxidoreductase activity"/>
    <property type="evidence" value="ECO:0007669"/>
    <property type="project" value="UniProtKB-KW"/>
</dbReference>
<keyword evidence="4" id="KW-1185">Reference proteome</keyword>
<dbReference type="Pfam" id="PF13561">
    <property type="entry name" value="adh_short_C2"/>
    <property type="match status" value="1"/>
</dbReference>
<evidence type="ECO:0000313" key="4">
    <source>
        <dbReference type="Proteomes" id="UP000466794"/>
    </source>
</evidence>
<name>A0A7K1VBL5_9NOCA</name>
<comment type="caution">
    <text evidence="3">The sequence shown here is derived from an EMBL/GenBank/DDBJ whole genome shotgun (WGS) entry which is preliminary data.</text>
</comment>
<dbReference type="PRINTS" id="PR00081">
    <property type="entry name" value="GDHRDH"/>
</dbReference>
<dbReference type="InterPro" id="IPR002347">
    <property type="entry name" value="SDR_fam"/>
</dbReference>
<keyword evidence="2" id="KW-0560">Oxidoreductase</keyword>
<dbReference type="EMBL" id="WRPP01000016">
    <property type="protein sequence ID" value="MVU83869.1"/>
    <property type="molecule type" value="Genomic_DNA"/>
</dbReference>
<dbReference type="PRINTS" id="PR00080">
    <property type="entry name" value="SDRFAMILY"/>
</dbReference>
<dbReference type="InterPro" id="IPR036291">
    <property type="entry name" value="NAD(P)-bd_dom_sf"/>
</dbReference>
<dbReference type="PROSITE" id="PS00061">
    <property type="entry name" value="ADH_SHORT"/>
    <property type="match status" value="1"/>
</dbReference>
<gene>
    <name evidence="3" type="ORF">GPX89_42405</name>
</gene>
<dbReference type="PANTHER" id="PTHR43639:SF1">
    <property type="entry name" value="SHORT-CHAIN DEHYDROGENASE_REDUCTASE FAMILY PROTEIN"/>
    <property type="match status" value="1"/>
</dbReference>
<dbReference type="Gene3D" id="3.40.50.720">
    <property type="entry name" value="NAD(P)-binding Rossmann-like Domain"/>
    <property type="match status" value="1"/>
</dbReference>
<dbReference type="InterPro" id="IPR020904">
    <property type="entry name" value="Sc_DH/Rdtase_CS"/>
</dbReference>
<dbReference type="Proteomes" id="UP000466794">
    <property type="component" value="Unassembled WGS sequence"/>
</dbReference>
<dbReference type="AlphaFoldDB" id="A0A7K1VBL5"/>
<dbReference type="CDD" id="cd05233">
    <property type="entry name" value="SDR_c"/>
    <property type="match status" value="1"/>
</dbReference>